<sequence>MSLAKNAPCHCGSGKKYKRCHYEADLKRPIKSQQAFSDDPLLAKLSNGNSQDLLATLGALQLNAANHGKNIRMEQLALHALRSHRENDQRAPISFERLKYVVENYTEDRYLEDPPVSLFTENVSFLQGNHTVLPGIGSAHTELLNALLRAIMGGWNKLPQAFIKAVCPAVDLMLFISDTIAKRAGLQRYQSALQTEDYFLQAPPKDVLDIYKEAVSISDTELAAKCQQLGISSNVLDHFTVNFTDPRIVEDRPEPILVEQPLVRTSTGIICLTPTTIVTALVKFIFTSAETMGAKENLSSILSEDFARQVDYAMFNMSHQRLKLPIQPLEDTSLVVERLYFFDTNKFSYVCVINGEAGTGQPEEMTDLSDTLAQRGQQVKDALQKIDTTEPYQLLTLFVTPEVDKEMYFSMPKSTGNDRSLHLKSAELEAIAYHQDSERLTLWKFAGSYGDAHEKTFLFSAGGIMDAFAIYLENEGSILPTDEDLNNGGTMMVAVGSSNDLQQQGKKERDEHSISRWEKDIIGYAVVRRFRQDYPIYIEHEISPTYRIVLEIFDVPVWAVNNQKERATGHTWAHDVCEAVLFWLYKMKDVLRSWIGAIQLPTIEIDVQVDPKVADLCRLDKEPDLSEREIKVAVTMRGIQIIVPAGIFTLIQRSDNSADKSLIRAVLNGLRQLPVTGNQDVIPSEEVISELADQYLQPAHAKMLLLRDVTQHPKTDPRGLPSMRYLQDYDIAWVLDRIVGWLPAGTVVPKNIETREEKTALLAKVVDSLLRQTAKEIAQYNAHELVPYLIAHYERAIQHRESRDFYLPARIACFSTFENEKAKLSDQEQLLVPTALSYRVLIEFVAAVPPTGNKKPNFDDIDRLLAMVDQSITWGMVSDTIHKGFADPQMGLLPSGRLGMDKTFDKEFIHQYRTIKVEAELFKIQSKFEKMYLYERGKKGIYTAENKEVDDAFIAEYGLSLNAFSTVIGTMVDIGFSDGAAFLALPEKDLLSHIAERAPEIKAEEVIAALDLLSLRQRPGLGKPPTGYLNKEVFPWGYNRPLSYLRRPLVRLDAEKDSIYYFGLRHLLDATDNLLKLMSVGKLDGKSNLMKTFMGKVNTQRGKDFRIAVRDWFLGNTTFEVISYEVKIKPGGHLEADKDYGDIDLLVVDHDQKIIYPLECKAIYGARNIHEMKQEMDEYLGKEGRTAESRIDRHIARHQWLQNNYQQLADHLKITGNYKIVSVIITAEAIPLALLKEKEIPLPIISLLQLRHRGLDVLRQHE</sequence>
<protein>
    <submittedName>
        <fullName evidence="1">SEC-C domain-containing protein</fullName>
    </submittedName>
</protein>
<organism evidence="1 2">
    <name type="scientific">Chitinophaga agrisoli</name>
    <dbReference type="NCBI Taxonomy" id="2607653"/>
    <lineage>
        <taxon>Bacteria</taxon>
        <taxon>Pseudomonadati</taxon>
        <taxon>Bacteroidota</taxon>
        <taxon>Chitinophagia</taxon>
        <taxon>Chitinophagales</taxon>
        <taxon>Chitinophagaceae</taxon>
        <taxon>Chitinophaga</taxon>
    </lineage>
</organism>
<comment type="caution">
    <text evidence="1">The sequence shown here is derived from an EMBL/GenBank/DDBJ whole genome shotgun (WGS) entry which is preliminary data.</text>
</comment>
<dbReference type="InterPro" id="IPR004027">
    <property type="entry name" value="SEC_C_motif"/>
</dbReference>
<reference evidence="1 2" key="1">
    <citation type="submission" date="2019-09" db="EMBL/GenBank/DDBJ databases">
        <title>Chitinophaga ginsengihumi sp. nov., isolated from soil of ginseng rhizosphere.</title>
        <authorList>
            <person name="Lee J."/>
        </authorList>
    </citation>
    <scope>NUCLEOTIDE SEQUENCE [LARGE SCALE GENOMIC DNA]</scope>
    <source>
        <strain evidence="1 2">BN140078</strain>
    </source>
</reference>
<dbReference type="EMBL" id="VUOC01000004">
    <property type="protein sequence ID" value="KAA2240308.1"/>
    <property type="molecule type" value="Genomic_DNA"/>
</dbReference>
<keyword evidence="2" id="KW-1185">Reference proteome</keyword>
<gene>
    <name evidence="1" type="ORF">F0L74_29545</name>
</gene>
<dbReference type="RefSeq" id="WP_149841486.1">
    <property type="nucleotide sequence ID" value="NZ_VUOC01000004.1"/>
</dbReference>
<dbReference type="Gene3D" id="3.10.450.50">
    <property type="match status" value="1"/>
</dbReference>
<proteinExistence type="predicted"/>
<dbReference type="AlphaFoldDB" id="A0A5B2VNL7"/>
<name>A0A5B2VNL7_9BACT</name>
<accession>A0A5B2VNL7</accession>
<reference evidence="1 2" key="2">
    <citation type="submission" date="2019-09" db="EMBL/GenBank/DDBJ databases">
        <authorList>
            <person name="Jin C."/>
        </authorList>
    </citation>
    <scope>NUCLEOTIDE SEQUENCE [LARGE SCALE GENOMIC DNA]</scope>
    <source>
        <strain evidence="1 2">BN140078</strain>
    </source>
</reference>
<evidence type="ECO:0000313" key="1">
    <source>
        <dbReference type="EMBL" id="KAA2240308.1"/>
    </source>
</evidence>
<evidence type="ECO:0000313" key="2">
    <source>
        <dbReference type="Proteomes" id="UP000324611"/>
    </source>
</evidence>
<dbReference type="Proteomes" id="UP000324611">
    <property type="component" value="Unassembled WGS sequence"/>
</dbReference>
<dbReference type="Pfam" id="PF02810">
    <property type="entry name" value="SEC-C"/>
    <property type="match status" value="1"/>
</dbReference>
<dbReference type="SUPFAM" id="SSF103642">
    <property type="entry name" value="Sec-C motif"/>
    <property type="match status" value="1"/>
</dbReference>